<dbReference type="GO" id="GO:0001228">
    <property type="term" value="F:DNA-binding transcription activator activity, RNA polymerase II-specific"/>
    <property type="evidence" value="ECO:0007669"/>
    <property type="project" value="TreeGrafter"/>
</dbReference>
<dbReference type="GO" id="GO:0030154">
    <property type="term" value="P:cell differentiation"/>
    <property type="evidence" value="ECO:0007669"/>
    <property type="project" value="TreeGrafter"/>
</dbReference>
<evidence type="ECO:0000256" key="3">
    <source>
        <dbReference type="PROSITE-ProRule" id="PRU00267"/>
    </source>
</evidence>
<evidence type="ECO:0000256" key="4">
    <source>
        <dbReference type="SAM" id="MobiDB-lite"/>
    </source>
</evidence>
<dbReference type="PANTHER" id="PTHR10270">
    <property type="entry name" value="SOX TRANSCRIPTION FACTOR"/>
    <property type="match status" value="1"/>
</dbReference>
<feature type="compositionally biased region" description="Basic and acidic residues" evidence="4">
    <location>
        <begin position="106"/>
        <end position="128"/>
    </location>
</feature>
<keyword evidence="3" id="KW-0539">Nucleus</keyword>
<keyword evidence="2" id="KW-0804">Transcription</keyword>
<name>A0A166CL47_9AGAM</name>
<dbReference type="Pfam" id="PF00505">
    <property type="entry name" value="HMG_box"/>
    <property type="match status" value="1"/>
</dbReference>
<reference evidence="6 7" key="1">
    <citation type="journal article" date="2016" name="Mol. Biol. Evol.">
        <title>Comparative Genomics of Early-Diverging Mushroom-Forming Fungi Provides Insights into the Origins of Lignocellulose Decay Capabilities.</title>
        <authorList>
            <person name="Nagy L.G."/>
            <person name="Riley R."/>
            <person name="Tritt A."/>
            <person name="Adam C."/>
            <person name="Daum C."/>
            <person name="Floudas D."/>
            <person name="Sun H."/>
            <person name="Yadav J.S."/>
            <person name="Pangilinan J."/>
            <person name="Larsson K.H."/>
            <person name="Matsuura K."/>
            <person name="Barry K."/>
            <person name="Labutti K."/>
            <person name="Kuo R."/>
            <person name="Ohm R.A."/>
            <person name="Bhattacharya S.S."/>
            <person name="Shirouzu T."/>
            <person name="Yoshinaga Y."/>
            <person name="Martin F.M."/>
            <person name="Grigoriev I.V."/>
            <person name="Hibbett D.S."/>
        </authorList>
    </citation>
    <scope>NUCLEOTIDE SEQUENCE [LARGE SCALE GENOMIC DNA]</scope>
    <source>
        <strain evidence="6 7">CBS 109695</strain>
    </source>
</reference>
<keyword evidence="1 3" id="KW-0238">DNA-binding</keyword>
<dbReference type="AlphaFoldDB" id="A0A166CL47"/>
<dbReference type="STRING" id="436010.A0A166CL47"/>
<feature type="region of interest" description="Disordered" evidence="4">
    <location>
        <begin position="383"/>
        <end position="404"/>
    </location>
</feature>
<sequence length="417" mass="46093">MSSQPSEHILEMPSGWAYEQDVQTTDDPITGEIITFSIAEEPLVPEKKIKRPPNRFILFRGDFKERYLLGLPEGSKKTTAAEMSRMAGEAWRNLPREQKNYWAGRADSRKDEHARDHPGYQYKPERKPKVARRSHSNPGPFSGSEMTPSPSEPKSRELPHTLAKSLDREGKRRAARMARRTVSYSAPTSNGLLTRESSPVASLPESSDSESMLPNAAHLWSPSSIGGTSSSAWDGYSSFDSSFSEPSSSSELPWIHSFEADVPHLALDNRSIASSSPEAFLERESPVLSPLDAIPCFWEGVDSSTRQSEHEEFMGIDPSTIFISNDLLDSLSRFEQVAWLTNTPSIFDSGVQGQQGIGYGVEGGCVADSLTIFGMNDMRYDSSRGCSDSAASYPSPPSSECPSDWARRYSVDSWVSE</sequence>
<dbReference type="Proteomes" id="UP000076532">
    <property type="component" value="Unassembled WGS sequence"/>
</dbReference>
<dbReference type="InterPro" id="IPR036910">
    <property type="entry name" value="HMG_box_dom_sf"/>
</dbReference>
<feature type="compositionally biased region" description="Polar residues" evidence="4">
    <location>
        <begin position="136"/>
        <end position="149"/>
    </location>
</feature>
<dbReference type="PANTHER" id="PTHR10270:SF161">
    <property type="entry name" value="SEX-DETERMINING REGION Y PROTEIN"/>
    <property type="match status" value="1"/>
</dbReference>
<dbReference type="OrthoDB" id="6247875at2759"/>
<evidence type="ECO:0000259" key="5">
    <source>
        <dbReference type="PROSITE" id="PS50118"/>
    </source>
</evidence>
<evidence type="ECO:0000313" key="6">
    <source>
        <dbReference type="EMBL" id="KZP13771.1"/>
    </source>
</evidence>
<dbReference type="InterPro" id="IPR050140">
    <property type="entry name" value="SRY-related_HMG-box_TF-like"/>
</dbReference>
<protein>
    <recommendedName>
        <fullName evidence="5">HMG box domain-containing protein</fullName>
    </recommendedName>
</protein>
<evidence type="ECO:0000256" key="1">
    <source>
        <dbReference type="ARBA" id="ARBA00023125"/>
    </source>
</evidence>
<dbReference type="SUPFAM" id="SSF47095">
    <property type="entry name" value="HMG-box"/>
    <property type="match status" value="1"/>
</dbReference>
<feature type="DNA-binding region" description="HMG box" evidence="3">
    <location>
        <begin position="49"/>
        <end position="121"/>
    </location>
</feature>
<dbReference type="CDD" id="cd01389">
    <property type="entry name" value="HMG-box_ROX1-like"/>
    <property type="match status" value="1"/>
</dbReference>
<organism evidence="6 7">
    <name type="scientific">Athelia psychrophila</name>
    <dbReference type="NCBI Taxonomy" id="1759441"/>
    <lineage>
        <taxon>Eukaryota</taxon>
        <taxon>Fungi</taxon>
        <taxon>Dikarya</taxon>
        <taxon>Basidiomycota</taxon>
        <taxon>Agaricomycotina</taxon>
        <taxon>Agaricomycetes</taxon>
        <taxon>Agaricomycetidae</taxon>
        <taxon>Atheliales</taxon>
        <taxon>Atheliaceae</taxon>
        <taxon>Athelia</taxon>
    </lineage>
</organism>
<dbReference type="GO" id="GO:0000978">
    <property type="term" value="F:RNA polymerase II cis-regulatory region sequence-specific DNA binding"/>
    <property type="evidence" value="ECO:0007669"/>
    <property type="project" value="TreeGrafter"/>
</dbReference>
<dbReference type="EMBL" id="KV417627">
    <property type="protein sequence ID" value="KZP13771.1"/>
    <property type="molecule type" value="Genomic_DNA"/>
</dbReference>
<feature type="region of interest" description="Disordered" evidence="4">
    <location>
        <begin position="1"/>
        <end position="20"/>
    </location>
</feature>
<feature type="compositionally biased region" description="Polar residues" evidence="4">
    <location>
        <begin position="182"/>
        <end position="212"/>
    </location>
</feature>
<dbReference type="InterPro" id="IPR009071">
    <property type="entry name" value="HMG_box_dom"/>
</dbReference>
<evidence type="ECO:0000313" key="7">
    <source>
        <dbReference type="Proteomes" id="UP000076532"/>
    </source>
</evidence>
<dbReference type="GO" id="GO:0005634">
    <property type="term" value="C:nucleus"/>
    <property type="evidence" value="ECO:0007669"/>
    <property type="project" value="UniProtKB-UniRule"/>
</dbReference>
<evidence type="ECO:0000256" key="2">
    <source>
        <dbReference type="ARBA" id="ARBA00023163"/>
    </source>
</evidence>
<keyword evidence="7" id="KW-1185">Reference proteome</keyword>
<feature type="compositionally biased region" description="Basic and acidic residues" evidence="4">
    <location>
        <begin position="153"/>
        <end position="172"/>
    </location>
</feature>
<gene>
    <name evidence="6" type="ORF">FIBSPDRAFT_897074</name>
</gene>
<dbReference type="PROSITE" id="PS50118">
    <property type="entry name" value="HMG_BOX_2"/>
    <property type="match status" value="1"/>
</dbReference>
<feature type="domain" description="HMG box" evidence="5">
    <location>
        <begin position="49"/>
        <end position="121"/>
    </location>
</feature>
<feature type="region of interest" description="Disordered" evidence="4">
    <location>
        <begin position="77"/>
        <end position="213"/>
    </location>
</feature>
<dbReference type="SMART" id="SM00398">
    <property type="entry name" value="HMG"/>
    <property type="match status" value="1"/>
</dbReference>
<accession>A0A166CL47</accession>
<dbReference type="Gene3D" id="1.10.30.10">
    <property type="entry name" value="High mobility group box domain"/>
    <property type="match status" value="1"/>
</dbReference>
<proteinExistence type="predicted"/>